<dbReference type="InterPro" id="IPR009061">
    <property type="entry name" value="DNA-bd_dom_put_sf"/>
</dbReference>
<proteinExistence type="predicted"/>
<dbReference type="SUPFAM" id="SSF46955">
    <property type="entry name" value="Putative DNA-binding domain"/>
    <property type="match status" value="1"/>
</dbReference>
<evidence type="ECO:0000313" key="3">
    <source>
        <dbReference type="EMBL" id="MFD1676821.1"/>
    </source>
</evidence>
<feature type="domain" description="HTH merR-type" evidence="2">
    <location>
        <begin position="7"/>
        <end position="40"/>
    </location>
</feature>
<dbReference type="Pfam" id="PF13411">
    <property type="entry name" value="MerR_1"/>
    <property type="match status" value="1"/>
</dbReference>
<gene>
    <name evidence="3" type="ORF">ACFSB2_19285</name>
</gene>
<feature type="coiled-coil region" evidence="1">
    <location>
        <begin position="120"/>
        <end position="193"/>
    </location>
</feature>
<protein>
    <submittedName>
        <fullName evidence="3">MerR family transcriptional regulator</fullName>
    </submittedName>
</protein>
<dbReference type="PROSITE" id="PS50937">
    <property type="entry name" value="HTH_MERR_2"/>
    <property type="match status" value="1"/>
</dbReference>
<dbReference type="InterPro" id="IPR000551">
    <property type="entry name" value="MerR-type_HTH_dom"/>
</dbReference>
<reference evidence="4" key="1">
    <citation type="journal article" date="2019" name="Int. J. Syst. Evol. Microbiol.">
        <title>The Global Catalogue of Microorganisms (GCM) 10K type strain sequencing project: providing services to taxonomists for standard genome sequencing and annotation.</title>
        <authorList>
            <consortium name="The Broad Institute Genomics Platform"/>
            <consortium name="The Broad Institute Genome Sequencing Center for Infectious Disease"/>
            <person name="Wu L."/>
            <person name="Ma J."/>
        </authorList>
    </citation>
    <scope>NUCLEOTIDE SEQUENCE [LARGE SCALE GENOMIC DNA]</scope>
    <source>
        <strain evidence="4">CGMCC 1.12286</strain>
    </source>
</reference>
<dbReference type="RefSeq" id="WP_377944731.1">
    <property type="nucleotide sequence ID" value="NZ_JBHUCX010000076.1"/>
</dbReference>
<sequence length="217" mass="25862">MDDYRPIGQVAQDCDVTTVQLRDWEKQGLIQCDHRPNGRYFSTGEYDRIRKIRDMLNTARNAGTKKTYDDVRRELFGESLVHRAVEADQQTRIEQMMQHAFDKVFDDEMKQVFLQFAQGYKSVIERNEILERELTEMKQMLVEQSQVSLALDEVAASSQRSLVEMKDILRKENQELRQQLSKREEQRDRQLTEVMREILELKEAQNTKRGWWPFGRK</sequence>
<dbReference type="Proteomes" id="UP001597079">
    <property type="component" value="Unassembled WGS sequence"/>
</dbReference>
<evidence type="ECO:0000259" key="2">
    <source>
        <dbReference type="PROSITE" id="PS50937"/>
    </source>
</evidence>
<organism evidence="3 4">
    <name type="scientific">Alicyclobacillus fodiniaquatilis</name>
    <dbReference type="NCBI Taxonomy" id="1661150"/>
    <lineage>
        <taxon>Bacteria</taxon>
        <taxon>Bacillati</taxon>
        <taxon>Bacillota</taxon>
        <taxon>Bacilli</taxon>
        <taxon>Bacillales</taxon>
        <taxon>Alicyclobacillaceae</taxon>
        <taxon>Alicyclobacillus</taxon>
    </lineage>
</organism>
<keyword evidence="1" id="KW-0175">Coiled coil</keyword>
<dbReference type="EMBL" id="JBHUCX010000076">
    <property type="protein sequence ID" value="MFD1676821.1"/>
    <property type="molecule type" value="Genomic_DNA"/>
</dbReference>
<comment type="caution">
    <text evidence="3">The sequence shown here is derived from an EMBL/GenBank/DDBJ whole genome shotgun (WGS) entry which is preliminary data.</text>
</comment>
<evidence type="ECO:0000313" key="4">
    <source>
        <dbReference type="Proteomes" id="UP001597079"/>
    </source>
</evidence>
<evidence type="ECO:0000256" key="1">
    <source>
        <dbReference type="SAM" id="Coils"/>
    </source>
</evidence>
<accession>A0ABW4JLU6</accession>
<dbReference type="PROSITE" id="PS00552">
    <property type="entry name" value="HTH_MERR_1"/>
    <property type="match status" value="1"/>
</dbReference>
<name>A0ABW4JLU6_9BACL</name>
<keyword evidence="4" id="KW-1185">Reference proteome</keyword>
<dbReference type="Gene3D" id="1.10.1660.10">
    <property type="match status" value="1"/>
</dbReference>